<dbReference type="PANTHER" id="PTHR19288">
    <property type="entry name" value="4-NITROPHENYLPHOSPHATASE-RELATED"/>
    <property type="match status" value="1"/>
</dbReference>
<dbReference type="Pfam" id="PF13344">
    <property type="entry name" value="Hydrolase_6"/>
    <property type="match status" value="1"/>
</dbReference>
<dbReference type="Gene3D" id="3.40.50.1000">
    <property type="entry name" value="HAD superfamily/HAD-like"/>
    <property type="match status" value="2"/>
</dbReference>
<sequence>MGNVEQVPNGAFKLLDSVNDYEALVARYDNFLFGVLDVLSKLRARGKRILFVTNNASKSRRMLLNRFQKVGIEATEDEVFSSAYASAVYLKQVLKFPTDRKVFVIGMSGIEEELDCVGVQHIGGSQPCDVSVQGVDFSALLQQDVFDDSVAAVLCGIDTQLSYVKMALAFRYITRADATEPVKSGMQGGGCHFLCTNGDVTFPSNDGFWPGAGACWAGLRDASKREPVVVGKPHQPMIDTIFASHRDFDRARTIMVGDRLDTDIKFGANGGLDTLLVLTGVTTMSAVTAQDAPAVPTYVVQSLGDMDSVVADYLVAKHAFTPITLGGKPGDGFHFTSADDMLQFVTANWRTHFVTQDLSTTPILALFEKRPFFLLVGIEAPLLQRWQRVGSTERLERFVVQDDATLYGAPNILDSGSDSDDEQNTSCVVSDVSNLSILHRSGAIVSTSHPASDTALAAILTQCQLRIANTFPTTDALYAHLDTLAIPSSHRLRPTWDAYFVSLCTLASLRSNCMKRRVGAVIVRNNRVLSTGYNAAHACGVL</sequence>
<dbReference type="InterPro" id="IPR002125">
    <property type="entry name" value="CMP_dCMP_dom"/>
</dbReference>
<dbReference type="STRING" id="2020962.A0A2N1JBU7"/>
<dbReference type="Gene3D" id="3.40.140.10">
    <property type="entry name" value="Cytidine Deaminase, domain 2"/>
    <property type="match status" value="1"/>
</dbReference>
<evidence type="ECO:0000256" key="4">
    <source>
        <dbReference type="ARBA" id="ARBA00069197"/>
    </source>
</evidence>
<dbReference type="SUPFAM" id="SSF53927">
    <property type="entry name" value="Cytidine deaminase-like"/>
    <property type="match status" value="1"/>
</dbReference>
<dbReference type="GO" id="GO:0008967">
    <property type="term" value="F:phosphoglycolate phosphatase activity"/>
    <property type="evidence" value="ECO:0007669"/>
    <property type="project" value="TreeGrafter"/>
</dbReference>
<evidence type="ECO:0000259" key="5">
    <source>
        <dbReference type="PROSITE" id="PS51747"/>
    </source>
</evidence>
<dbReference type="PROSITE" id="PS51747">
    <property type="entry name" value="CYT_DCMP_DEAMINASES_2"/>
    <property type="match status" value="1"/>
</dbReference>
<proteinExistence type="predicted"/>
<evidence type="ECO:0000256" key="1">
    <source>
        <dbReference type="ARBA" id="ARBA00022801"/>
    </source>
</evidence>
<keyword evidence="7" id="KW-1185">Reference proteome</keyword>
<dbReference type="GO" id="GO:0005737">
    <property type="term" value="C:cytoplasm"/>
    <property type="evidence" value="ECO:0007669"/>
    <property type="project" value="TreeGrafter"/>
</dbReference>
<dbReference type="NCBIfam" id="TIGR01452">
    <property type="entry name" value="PGP_euk"/>
    <property type="match status" value="1"/>
</dbReference>
<dbReference type="InterPro" id="IPR006349">
    <property type="entry name" value="PGP_euk"/>
</dbReference>
<dbReference type="EC" id="3.1.3.41" evidence="3"/>
<feature type="domain" description="CMP/dCMP-type deaminase" evidence="5">
    <location>
        <begin position="495"/>
        <end position="542"/>
    </location>
</feature>
<dbReference type="OrthoDB" id="413953at2759"/>
<evidence type="ECO:0000313" key="7">
    <source>
        <dbReference type="Proteomes" id="UP000232875"/>
    </source>
</evidence>
<reference evidence="6 7" key="1">
    <citation type="submission" date="2017-10" db="EMBL/GenBank/DDBJ databases">
        <title>A novel species of cold-tolerant Malassezia isolated from bats.</title>
        <authorList>
            <person name="Lorch J.M."/>
            <person name="Palmer J.M."/>
            <person name="Vanderwolf K.J."/>
            <person name="Schmidt K.Z."/>
            <person name="Verant M.L."/>
            <person name="Weller T.J."/>
            <person name="Blehert D.S."/>
        </authorList>
    </citation>
    <scope>NUCLEOTIDE SEQUENCE [LARGE SCALE GENOMIC DNA]</scope>
    <source>
        <strain evidence="6 7">NWHC:44797-103</strain>
    </source>
</reference>
<comment type="catalytic activity">
    <reaction evidence="2">
        <text>4-nitrophenyl phosphate + H2O = 4-nitrophenol + phosphate + H(+)</text>
        <dbReference type="Rhea" id="RHEA:21664"/>
        <dbReference type="ChEBI" id="CHEBI:15377"/>
        <dbReference type="ChEBI" id="CHEBI:15378"/>
        <dbReference type="ChEBI" id="CHEBI:43474"/>
        <dbReference type="ChEBI" id="CHEBI:57917"/>
        <dbReference type="ChEBI" id="CHEBI:61146"/>
        <dbReference type="EC" id="3.1.3.41"/>
    </reaction>
</comment>
<dbReference type="EMBL" id="KZ454990">
    <property type="protein sequence ID" value="PKI84031.1"/>
    <property type="molecule type" value="Genomic_DNA"/>
</dbReference>
<dbReference type="GO" id="GO:0004035">
    <property type="term" value="F:alkaline phosphatase activity"/>
    <property type="evidence" value="ECO:0007669"/>
    <property type="project" value="TreeGrafter"/>
</dbReference>
<protein>
    <recommendedName>
        <fullName evidence="4">4-nitrophenylphosphatase</fullName>
        <ecNumber evidence="3">3.1.3.41</ecNumber>
    </recommendedName>
</protein>
<dbReference type="Proteomes" id="UP000232875">
    <property type="component" value="Unassembled WGS sequence"/>
</dbReference>
<evidence type="ECO:0000256" key="3">
    <source>
        <dbReference type="ARBA" id="ARBA00066659"/>
    </source>
</evidence>
<dbReference type="Pfam" id="PF13242">
    <property type="entry name" value="Hydrolase_like"/>
    <property type="match status" value="1"/>
</dbReference>
<evidence type="ECO:0000256" key="2">
    <source>
        <dbReference type="ARBA" id="ARBA00050247"/>
    </source>
</evidence>
<dbReference type="SUPFAM" id="SSF56784">
    <property type="entry name" value="HAD-like"/>
    <property type="match status" value="1"/>
</dbReference>
<dbReference type="Pfam" id="PF00383">
    <property type="entry name" value="dCMP_cyt_deam_1"/>
    <property type="match status" value="1"/>
</dbReference>
<accession>A0A2N1JBU7</accession>
<dbReference type="AlphaFoldDB" id="A0A2N1JBU7"/>
<dbReference type="InterPro" id="IPR036412">
    <property type="entry name" value="HAD-like_sf"/>
</dbReference>
<keyword evidence="1" id="KW-0378">Hydrolase</keyword>
<dbReference type="NCBIfam" id="TIGR01460">
    <property type="entry name" value="HAD-SF-IIA"/>
    <property type="match status" value="1"/>
</dbReference>
<name>A0A2N1JBU7_9BASI</name>
<dbReference type="InterPro" id="IPR023214">
    <property type="entry name" value="HAD_sf"/>
</dbReference>
<evidence type="ECO:0000313" key="6">
    <source>
        <dbReference type="EMBL" id="PKI84031.1"/>
    </source>
</evidence>
<gene>
    <name evidence="6" type="ORF">MVES_002057</name>
</gene>
<organism evidence="6 7">
    <name type="scientific">Malassezia vespertilionis</name>
    <dbReference type="NCBI Taxonomy" id="2020962"/>
    <lineage>
        <taxon>Eukaryota</taxon>
        <taxon>Fungi</taxon>
        <taxon>Dikarya</taxon>
        <taxon>Basidiomycota</taxon>
        <taxon>Ustilaginomycotina</taxon>
        <taxon>Malasseziomycetes</taxon>
        <taxon>Malasseziales</taxon>
        <taxon>Malasseziaceae</taxon>
        <taxon>Malassezia</taxon>
    </lineage>
</organism>
<dbReference type="FunFam" id="3.40.50.1000:FF:000039">
    <property type="entry name" value="Phosphoglycolate phosphatase"/>
    <property type="match status" value="1"/>
</dbReference>
<dbReference type="GO" id="GO:0006139">
    <property type="term" value="P:nucleobase-containing compound metabolic process"/>
    <property type="evidence" value="ECO:0007669"/>
    <property type="project" value="UniProtKB-ARBA"/>
</dbReference>
<dbReference type="PANTHER" id="PTHR19288:SF46">
    <property type="entry name" value="HALOACID DEHALOGENASE-LIKE HYDROLASE DOMAIN-CONTAINING PROTEIN 2"/>
    <property type="match status" value="1"/>
</dbReference>
<dbReference type="InterPro" id="IPR016193">
    <property type="entry name" value="Cytidine_deaminase-like"/>
</dbReference>
<dbReference type="InterPro" id="IPR006357">
    <property type="entry name" value="HAD-SF_hydro_IIA"/>
</dbReference>